<name>A0A0G0QPP8_9BACT</name>
<organism evidence="3 4">
    <name type="scientific">Candidatus Uhrbacteria bacterium GW2011_GWF2_39_13</name>
    <dbReference type="NCBI Taxonomy" id="1618995"/>
    <lineage>
        <taxon>Bacteria</taxon>
        <taxon>Candidatus Uhriibacteriota</taxon>
    </lineage>
</organism>
<dbReference type="Gene3D" id="3.40.50.720">
    <property type="entry name" value="NAD(P)-binding Rossmann-like Domain"/>
    <property type="match status" value="1"/>
</dbReference>
<dbReference type="Pfam" id="PF02894">
    <property type="entry name" value="GFO_IDH_MocA_C"/>
    <property type="match status" value="1"/>
</dbReference>
<reference evidence="3 4" key="1">
    <citation type="journal article" date="2015" name="Nature">
        <title>rRNA introns, odd ribosomes, and small enigmatic genomes across a large radiation of phyla.</title>
        <authorList>
            <person name="Brown C.T."/>
            <person name="Hug L.A."/>
            <person name="Thomas B.C."/>
            <person name="Sharon I."/>
            <person name="Castelle C.J."/>
            <person name="Singh A."/>
            <person name="Wilkins M.J."/>
            <person name="Williams K.H."/>
            <person name="Banfield J.F."/>
        </authorList>
    </citation>
    <scope>NUCLEOTIDE SEQUENCE [LARGE SCALE GENOMIC DNA]</scope>
</reference>
<evidence type="ECO:0000259" key="2">
    <source>
        <dbReference type="Pfam" id="PF02894"/>
    </source>
</evidence>
<feature type="domain" description="Gfo/Idh/MocA-like oxidoreductase N-terminal" evidence="1">
    <location>
        <begin position="11"/>
        <end position="136"/>
    </location>
</feature>
<dbReference type="GO" id="GO:0000166">
    <property type="term" value="F:nucleotide binding"/>
    <property type="evidence" value="ECO:0007669"/>
    <property type="project" value="InterPro"/>
</dbReference>
<evidence type="ECO:0000259" key="1">
    <source>
        <dbReference type="Pfam" id="PF01408"/>
    </source>
</evidence>
<dbReference type="Proteomes" id="UP000033935">
    <property type="component" value="Unassembled WGS sequence"/>
</dbReference>
<dbReference type="PANTHER" id="PTHR43377">
    <property type="entry name" value="BILIVERDIN REDUCTASE A"/>
    <property type="match status" value="1"/>
</dbReference>
<dbReference type="EMBL" id="LBWG01000025">
    <property type="protein sequence ID" value="KKR03597.1"/>
    <property type="molecule type" value="Genomic_DNA"/>
</dbReference>
<evidence type="ECO:0000313" key="4">
    <source>
        <dbReference type="Proteomes" id="UP000033935"/>
    </source>
</evidence>
<protein>
    <submittedName>
        <fullName evidence="3">Oxidoreductase domain protein</fullName>
    </submittedName>
</protein>
<dbReference type="SUPFAM" id="SSF51735">
    <property type="entry name" value="NAD(P)-binding Rossmann-fold domains"/>
    <property type="match status" value="1"/>
</dbReference>
<dbReference type="InterPro" id="IPR051450">
    <property type="entry name" value="Gfo/Idh/MocA_Oxidoreductases"/>
</dbReference>
<dbReference type="InterPro" id="IPR004104">
    <property type="entry name" value="Gfo/Idh/MocA-like_OxRdtase_C"/>
</dbReference>
<dbReference type="SUPFAM" id="SSF55347">
    <property type="entry name" value="Glyceraldehyde-3-phosphate dehydrogenase-like, C-terminal domain"/>
    <property type="match status" value="1"/>
</dbReference>
<dbReference type="AlphaFoldDB" id="A0A0G0QPP8"/>
<sequence length="356" mass="39736">MHNKMKKINTVRYAVVGLNLGMEHIRAILKNPKAKLTACCDINTLKLNEIKSFLQQSDKNDRNIFFTEKYEDILNSNIVDAILIALPTNLHADFSIKALQADKHVFCEKPLTESLNNAFRIHEYVRKTRKIFQLGYCVRSSPFHKKCLEIINGGSIGKVTNVWWNMFVNTKNNGWRTERKYHGGKLFDCGCHYLDILTLWANASVLRVCAFGNPLGATGPNKKDIPEIAAIIIEFGNGVKASFLLSQHSANCQNSTCGIVGTNGKIEGDPYYPEKAGSLSVHANDGLYKYKIIINGEMTSSGHLGFMEQHDSFINAILNGTPPACSIGDGIQILRLMHAIDKSISTGRTIYIKKRD</sequence>
<dbReference type="InterPro" id="IPR036291">
    <property type="entry name" value="NAD(P)-bd_dom_sf"/>
</dbReference>
<dbReference type="PANTHER" id="PTHR43377:SF1">
    <property type="entry name" value="BILIVERDIN REDUCTASE A"/>
    <property type="match status" value="1"/>
</dbReference>
<dbReference type="Pfam" id="PF01408">
    <property type="entry name" value="GFO_IDH_MocA"/>
    <property type="match status" value="1"/>
</dbReference>
<proteinExistence type="predicted"/>
<dbReference type="Gene3D" id="3.30.360.10">
    <property type="entry name" value="Dihydrodipicolinate Reductase, domain 2"/>
    <property type="match status" value="1"/>
</dbReference>
<dbReference type="InterPro" id="IPR000683">
    <property type="entry name" value="Gfo/Idh/MocA-like_OxRdtase_N"/>
</dbReference>
<feature type="domain" description="Gfo/Idh/MocA-like oxidoreductase C-terminal" evidence="2">
    <location>
        <begin position="150"/>
        <end position="350"/>
    </location>
</feature>
<evidence type="ECO:0000313" key="3">
    <source>
        <dbReference type="EMBL" id="KKR03597.1"/>
    </source>
</evidence>
<accession>A0A0G0QPP8</accession>
<comment type="caution">
    <text evidence="3">The sequence shown here is derived from an EMBL/GenBank/DDBJ whole genome shotgun (WGS) entry which is preliminary data.</text>
</comment>
<gene>
    <name evidence="3" type="ORF">UT30_C0025G0009</name>
</gene>